<dbReference type="SUPFAM" id="SSF48557">
    <property type="entry name" value="L-aspartase-like"/>
    <property type="match status" value="1"/>
</dbReference>
<dbReference type="GO" id="GO:0004056">
    <property type="term" value="F:argininosuccinate lyase activity"/>
    <property type="evidence" value="ECO:0007669"/>
    <property type="project" value="UniProtKB-UniRule"/>
</dbReference>
<dbReference type="RefSeq" id="WP_126421059.1">
    <property type="nucleotide sequence ID" value="NZ_AP019367.1"/>
</dbReference>
<evidence type="ECO:0000259" key="8">
    <source>
        <dbReference type="Pfam" id="PF14698"/>
    </source>
</evidence>
<keyword evidence="3 6" id="KW-0055">Arginine biosynthesis</keyword>
<dbReference type="PROSITE" id="PS00163">
    <property type="entry name" value="FUMARATE_LYASES"/>
    <property type="match status" value="1"/>
</dbReference>
<dbReference type="InterPro" id="IPR020557">
    <property type="entry name" value="Fumarate_lyase_CS"/>
</dbReference>
<dbReference type="Gene3D" id="1.20.200.10">
    <property type="entry name" value="Fumarase/aspartase (Central domain)"/>
    <property type="match status" value="1"/>
</dbReference>
<gene>
    <name evidence="6 9" type="primary">argH</name>
    <name evidence="9" type="ORF">Pcatena_03250</name>
</gene>
<comment type="catalytic activity">
    <reaction evidence="6">
        <text>2-(N(omega)-L-arginino)succinate = fumarate + L-arginine</text>
        <dbReference type="Rhea" id="RHEA:24020"/>
        <dbReference type="ChEBI" id="CHEBI:29806"/>
        <dbReference type="ChEBI" id="CHEBI:32682"/>
        <dbReference type="ChEBI" id="CHEBI:57472"/>
        <dbReference type="EC" id="4.3.2.1"/>
    </reaction>
</comment>
<dbReference type="Proteomes" id="UP000273154">
    <property type="component" value="Chromosome"/>
</dbReference>
<keyword evidence="6" id="KW-0963">Cytoplasm</keyword>
<feature type="domain" description="Argininosuccinate lyase C-terminal" evidence="8">
    <location>
        <begin position="379"/>
        <end position="446"/>
    </location>
</feature>
<dbReference type="FunFam" id="1.10.275.10:FF:000002">
    <property type="entry name" value="Argininosuccinate lyase"/>
    <property type="match status" value="1"/>
</dbReference>
<evidence type="ECO:0000256" key="5">
    <source>
        <dbReference type="ARBA" id="ARBA00023239"/>
    </source>
</evidence>
<dbReference type="EC" id="4.3.2.1" evidence="2 6"/>
<evidence type="ECO:0000256" key="1">
    <source>
        <dbReference type="ARBA" id="ARBA00004941"/>
    </source>
</evidence>
<dbReference type="InterPro" id="IPR029419">
    <property type="entry name" value="Arg_succ_lyase_C"/>
</dbReference>
<proteinExistence type="inferred from homology"/>
<dbReference type="PANTHER" id="PTHR43814:SF1">
    <property type="entry name" value="ARGININOSUCCINATE LYASE"/>
    <property type="match status" value="1"/>
</dbReference>
<evidence type="ECO:0000313" key="9">
    <source>
        <dbReference type="EMBL" id="BBH49738.1"/>
    </source>
</evidence>
<reference evidence="10" key="1">
    <citation type="submission" date="2018-11" db="EMBL/GenBank/DDBJ databases">
        <title>Comparative genomics of Parolsenella catena and Libanicoccus massiliensis: Reclassification of Libanicoccus massiliensis as Parolsenella massiliensis comb. nov.</title>
        <authorList>
            <person name="Sakamoto M."/>
            <person name="Ikeyama N."/>
            <person name="Murakami T."/>
            <person name="Mori H."/>
            <person name="Yuki M."/>
            <person name="Ohkuma M."/>
        </authorList>
    </citation>
    <scope>NUCLEOTIDE SEQUENCE [LARGE SCALE GENOMIC DNA]</scope>
    <source>
        <strain evidence="10">JCM 31932</strain>
    </source>
</reference>
<dbReference type="PRINTS" id="PR00149">
    <property type="entry name" value="FUMRATELYASE"/>
</dbReference>
<dbReference type="InterPro" id="IPR000362">
    <property type="entry name" value="Fumarate_lyase_fam"/>
</dbReference>
<evidence type="ECO:0000256" key="6">
    <source>
        <dbReference type="HAMAP-Rule" id="MF_00006"/>
    </source>
</evidence>
<dbReference type="CDD" id="cd01359">
    <property type="entry name" value="Argininosuccinate_lyase"/>
    <property type="match status" value="1"/>
</dbReference>
<dbReference type="KEGG" id="pcat:Pcatena_03250"/>
<dbReference type="InterPro" id="IPR022761">
    <property type="entry name" value="Fumarate_lyase_N"/>
</dbReference>
<dbReference type="OrthoDB" id="9769623at2"/>
<dbReference type="Pfam" id="PF00206">
    <property type="entry name" value="Lyase_1"/>
    <property type="match status" value="1"/>
</dbReference>
<dbReference type="GO" id="GO:0042450">
    <property type="term" value="P:L-arginine biosynthetic process via ornithine"/>
    <property type="evidence" value="ECO:0007669"/>
    <property type="project" value="UniProtKB-UniRule"/>
</dbReference>
<protein>
    <recommendedName>
        <fullName evidence="2 6">Argininosuccinate lyase</fullName>
        <shortName evidence="6">ASAL</shortName>
        <ecNumber evidence="2 6">4.3.2.1</ecNumber>
    </recommendedName>
    <alternativeName>
        <fullName evidence="6">Arginosuccinase</fullName>
    </alternativeName>
</protein>
<dbReference type="InterPro" id="IPR024083">
    <property type="entry name" value="Fumarase/histidase_N"/>
</dbReference>
<dbReference type="PRINTS" id="PR00145">
    <property type="entry name" value="ARGSUCLYASE"/>
</dbReference>
<dbReference type="HAMAP" id="MF_00006">
    <property type="entry name" value="Arg_succ_lyase"/>
    <property type="match status" value="1"/>
</dbReference>
<organism evidence="9 10">
    <name type="scientific">Parolsenella catena</name>
    <dbReference type="NCBI Taxonomy" id="2003188"/>
    <lineage>
        <taxon>Bacteria</taxon>
        <taxon>Bacillati</taxon>
        <taxon>Actinomycetota</taxon>
        <taxon>Coriobacteriia</taxon>
        <taxon>Coriobacteriales</taxon>
        <taxon>Atopobiaceae</taxon>
        <taxon>Parolsenella</taxon>
    </lineage>
</organism>
<evidence type="ECO:0000256" key="4">
    <source>
        <dbReference type="ARBA" id="ARBA00022605"/>
    </source>
</evidence>
<dbReference type="InterPro" id="IPR009049">
    <property type="entry name" value="Argininosuccinate_lyase"/>
</dbReference>
<dbReference type="GeneID" id="88848471"/>
<comment type="subcellular location">
    <subcellularLocation>
        <location evidence="6">Cytoplasm</location>
    </subcellularLocation>
</comment>
<evidence type="ECO:0000313" key="10">
    <source>
        <dbReference type="Proteomes" id="UP000273154"/>
    </source>
</evidence>
<dbReference type="NCBIfam" id="TIGR00838">
    <property type="entry name" value="argH"/>
    <property type="match status" value="1"/>
</dbReference>
<dbReference type="FunFam" id="1.10.40.30:FF:000001">
    <property type="entry name" value="Argininosuccinate lyase"/>
    <property type="match status" value="1"/>
</dbReference>
<dbReference type="AlphaFoldDB" id="A0A3G9JWD7"/>
<comment type="pathway">
    <text evidence="1 6">Amino-acid biosynthesis; L-arginine biosynthesis; L-arginine from L-ornithine and carbamoyl phosphate: step 3/3.</text>
</comment>
<evidence type="ECO:0000256" key="2">
    <source>
        <dbReference type="ARBA" id="ARBA00012338"/>
    </source>
</evidence>
<evidence type="ECO:0000259" key="7">
    <source>
        <dbReference type="Pfam" id="PF00206"/>
    </source>
</evidence>
<accession>A0A3G9JWD7</accession>
<keyword evidence="4 6" id="KW-0028">Amino-acid biosynthesis</keyword>
<dbReference type="Gene3D" id="1.10.275.10">
    <property type="entry name" value="Fumarase/aspartase (N-terminal domain)"/>
    <property type="match status" value="1"/>
</dbReference>
<dbReference type="EMBL" id="AP019367">
    <property type="protein sequence ID" value="BBH49738.1"/>
    <property type="molecule type" value="Genomic_DNA"/>
</dbReference>
<name>A0A3G9JWD7_9ACTN</name>
<keyword evidence="10" id="KW-1185">Reference proteome</keyword>
<feature type="domain" description="Fumarate lyase N-terminal" evidence="7">
    <location>
        <begin position="31"/>
        <end position="316"/>
    </location>
</feature>
<comment type="similarity">
    <text evidence="6">Belongs to the lyase 1 family. Argininosuccinate lyase subfamily.</text>
</comment>
<dbReference type="UniPathway" id="UPA00068">
    <property type="reaction ID" value="UER00114"/>
</dbReference>
<dbReference type="PANTHER" id="PTHR43814">
    <property type="entry name" value="ARGININOSUCCINATE LYASE"/>
    <property type="match status" value="1"/>
</dbReference>
<sequence length="480" mass="52389">MSDNNATPKTAADAPKPLWAGRFSAAPTGELERFGASLPFDKRMWRQDIRGSKAHAAMLAHQGVISQQDADAIRAGLDDIAGQIERGEFTFDVDRDEDIHMAIERVLTENIGPAGGRLHTGRSRNDQTAVDTHLIARDLADEILASLAKLEAVLLDRAQGEFGVVMPGYTHMQPAQPVLLSHHLLAYFWMFNRDFRRVSAAREAANVCPLGAAALAGTTYPLDRHMTAEALGFSGPTANSMDSVSDRDYLLDLIYACSVCQVHLSRLCEELVWWSSAEFGFVEMDDAHSTGSSIMPQKKNPDFAELVRGKSGRVVGDLTSLLVTVKGTPLTYDKDLQEDKEPLFDAADTVLGSLMACTGMLATCTFKEERMREASHEGYMAATDLADYLVGKGLPFRQAHAVVGRIVGDCVREGVTLQQLSTDELRSYSELFDDDAHEALDIDSIVRRRTTFGGTGHEAVRAQLKLATEALEADEAALGE</sequence>
<dbReference type="FunFam" id="1.20.200.10:FF:000015">
    <property type="entry name" value="argininosuccinate lyase isoform X2"/>
    <property type="match status" value="1"/>
</dbReference>
<keyword evidence="5 6" id="KW-0456">Lyase</keyword>
<dbReference type="Gene3D" id="1.10.40.30">
    <property type="entry name" value="Fumarase/aspartase (C-terminal domain)"/>
    <property type="match status" value="1"/>
</dbReference>
<dbReference type="GO" id="GO:0005829">
    <property type="term" value="C:cytosol"/>
    <property type="evidence" value="ECO:0007669"/>
    <property type="project" value="TreeGrafter"/>
</dbReference>
<evidence type="ECO:0000256" key="3">
    <source>
        <dbReference type="ARBA" id="ARBA00022571"/>
    </source>
</evidence>
<dbReference type="Pfam" id="PF14698">
    <property type="entry name" value="ASL_C2"/>
    <property type="match status" value="1"/>
</dbReference>
<dbReference type="InterPro" id="IPR008948">
    <property type="entry name" value="L-Aspartase-like"/>
</dbReference>